<keyword evidence="3" id="KW-1185">Reference proteome</keyword>
<comment type="caution">
    <text evidence="2">The sequence shown here is derived from an EMBL/GenBank/DDBJ whole genome shotgun (WGS) entry which is preliminary data.</text>
</comment>
<dbReference type="InterPro" id="IPR038588">
    <property type="entry name" value="XS_domain_sf"/>
</dbReference>
<feature type="domain" description="XS" evidence="1">
    <location>
        <begin position="103"/>
        <end position="179"/>
    </location>
</feature>
<reference evidence="2 3" key="1">
    <citation type="submission" date="2019-07" db="EMBL/GenBank/DDBJ databases">
        <title>De Novo Assembly of kiwifruit Actinidia rufa.</title>
        <authorList>
            <person name="Sugita-Konishi S."/>
            <person name="Sato K."/>
            <person name="Mori E."/>
            <person name="Abe Y."/>
            <person name="Kisaki G."/>
            <person name="Hamano K."/>
            <person name="Suezawa K."/>
            <person name="Otani M."/>
            <person name="Fukuda T."/>
            <person name="Manabe T."/>
            <person name="Gomi K."/>
            <person name="Tabuchi M."/>
            <person name="Akimitsu K."/>
            <person name="Kataoka I."/>
        </authorList>
    </citation>
    <scope>NUCLEOTIDE SEQUENCE [LARGE SCALE GENOMIC DNA]</scope>
    <source>
        <strain evidence="3">cv. Fuchu</strain>
    </source>
</reference>
<dbReference type="InterPro" id="IPR045177">
    <property type="entry name" value="FDM1-5/IDN2"/>
</dbReference>
<dbReference type="EMBL" id="BJWL01000016">
    <property type="protein sequence ID" value="GFZ04027.1"/>
    <property type="molecule type" value="Genomic_DNA"/>
</dbReference>
<dbReference type="PANTHER" id="PTHR21596">
    <property type="entry name" value="RIBONUCLEASE P SUBUNIT P38"/>
    <property type="match status" value="1"/>
</dbReference>
<dbReference type="GO" id="GO:0080188">
    <property type="term" value="P:gene silencing by siRNA-directed DNA methylation"/>
    <property type="evidence" value="ECO:0007669"/>
    <property type="project" value="InterPro"/>
</dbReference>
<evidence type="ECO:0000259" key="1">
    <source>
        <dbReference type="Pfam" id="PF03468"/>
    </source>
</evidence>
<dbReference type="Pfam" id="PF03468">
    <property type="entry name" value="XS"/>
    <property type="match status" value="1"/>
</dbReference>
<dbReference type="PANTHER" id="PTHR21596:SF3">
    <property type="entry name" value="FACTOR OF DNA METHYLATION 1-RELATED"/>
    <property type="match status" value="1"/>
</dbReference>
<evidence type="ECO:0000313" key="3">
    <source>
        <dbReference type="Proteomes" id="UP000585474"/>
    </source>
</evidence>
<dbReference type="AlphaFoldDB" id="A0A7J0FZX3"/>
<dbReference type="InterPro" id="IPR005380">
    <property type="entry name" value="XS_domain"/>
</dbReference>
<proteinExistence type="predicted"/>
<dbReference type="OrthoDB" id="1892195at2759"/>
<dbReference type="Proteomes" id="UP000585474">
    <property type="component" value="Unassembled WGS sequence"/>
</dbReference>
<dbReference type="Gene3D" id="3.30.70.2890">
    <property type="entry name" value="XS domain"/>
    <property type="match status" value="1"/>
</dbReference>
<protein>
    <submittedName>
        <fullName evidence="2">XH/XS domain-containing protein</fullName>
    </submittedName>
</protein>
<name>A0A7J0FZX3_9ERIC</name>
<sequence>MEKKGGDAQKPIIHSLQVCNRVEKLVADFNRQLGSSSDEESDLSESDINEYKEKPYEGLRTGKRKVKHKCKTEVKHVTLAMYLETDLANEAEQPQKVVEPPPKFSKFRPLDIKIFWADQNQTAQAAVMFDKNCIGFKNAMEFKKFFEADYHSKKEWEAQGGHPGSDIYRWFARAEDYNSEGPLGEYLSKAGDLKTICNLVLESTQERSKTVTNLANEIGLKNEKSVQVQ</sequence>
<evidence type="ECO:0000313" key="2">
    <source>
        <dbReference type="EMBL" id="GFZ04027.1"/>
    </source>
</evidence>
<gene>
    <name evidence="2" type="ORF">Acr_16g0006510</name>
</gene>
<accession>A0A7J0FZX3</accession>
<organism evidence="2 3">
    <name type="scientific">Actinidia rufa</name>
    <dbReference type="NCBI Taxonomy" id="165716"/>
    <lineage>
        <taxon>Eukaryota</taxon>
        <taxon>Viridiplantae</taxon>
        <taxon>Streptophyta</taxon>
        <taxon>Embryophyta</taxon>
        <taxon>Tracheophyta</taxon>
        <taxon>Spermatophyta</taxon>
        <taxon>Magnoliopsida</taxon>
        <taxon>eudicotyledons</taxon>
        <taxon>Gunneridae</taxon>
        <taxon>Pentapetalae</taxon>
        <taxon>asterids</taxon>
        <taxon>Ericales</taxon>
        <taxon>Actinidiaceae</taxon>
        <taxon>Actinidia</taxon>
    </lineage>
</organism>